<evidence type="ECO:0000313" key="3">
    <source>
        <dbReference type="Proteomes" id="UP001596109"/>
    </source>
</evidence>
<evidence type="ECO:0000313" key="2">
    <source>
        <dbReference type="EMBL" id="MFC5587639.1"/>
    </source>
</evidence>
<comment type="caution">
    <text evidence="2">The sequence shown here is derived from an EMBL/GenBank/DDBJ whole genome shotgun (WGS) entry which is preliminary data.</text>
</comment>
<keyword evidence="1" id="KW-0472">Membrane</keyword>
<gene>
    <name evidence="2" type="ORF">ACFPRA_01785</name>
</gene>
<feature type="transmembrane region" description="Helical" evidence="1">
    <location>
        <begin position="37"/>
        <end position="57"/>
    </location>
</feature>
<organism evidence="2 3">
    <name type="scientific">Sporosarcina soli</name>
    <dbReference type="NCBI Taxonomy" id="334736"/>
    <lineage>
        <taxon>Bacteria</taxon>
        <taxon>Bacillati</taxon>
        <taxon>Bacillota</taxon>
        <taxon>Bacilli</taxon>
        <taxon>Bacillales</taxon>
        <taxon>Caryophanaceae</taxon>
        <taxon>Sporosarcina</taxon>
    </lineage>
</organism>
<evidence type="ECO:0000256" key="1">
    <source>
        <dbReference type="SAM" id="Phobius"/>
    </source>
</evidence>
<dbReference type="RefSeq" id="WP_381429878.1">
    <property type="nucleotide sequence ID" value="NZ_JBHSNO010000001.1"/>
</dbReference>
<feature type="transmembrane region" description="Helical" evidence="1">
    <location>
        <begin position="95"/>
        <end position="116"/>
    </location>
</feature>
<keyword evidence="1" id="KW-0812">Transmembrane</keyword>
<keyword evidence="1" id="KW-1133">Transmembrane helix</keyword>
<feature type="transmembrane region" description="Helical" evidence="1">
    <location>
        <begin position="69"/>
        <end position="89"/>
    </location>
</feature>
<reference evidence="3" key="1">
    <citation type="journal article" date="2019" name="Int. J. Syst. Evol. Microbiol.">
        <title>The Global Catalogue of Microorganisms (GCM) 10K type strain sequencing project: providing services to taxonomists for standard genome sequencing and annotation.</title>
        <authorList>
            <consortium name="The Broad Institute Genomics Platform"/>
            <consortium name="The Broad Institute Genome Sequencing Center for Infectious Disease"/>
            <person name="Wu L."/>
            <person name="Ma J."/>
        </authorList>
    </citation>
    <scope>NUCLEOTIDE SEQUENCE [LARGE SCALE GENOMIC DNA]</scope>
    <source>
        <strain evidence="3">CGMCC 4.1434</strain>
    </source>
</reference>
<proteinExistence type="predicted"/>
<evidence type="ECO:0008006" key="4">
    <source>
        <dbReference type="Google" id="ProtNLM"/>
    </source>
</evidence>
<dbReference type="Proteomes" id="UP001596109">
    <property type="component" value="Unassembled WGS sequence"/>
</dbReference>
<accession>A0ABW0TGM4</accession>
<dbReference type="EMBL" id="JBHSNO010000001">
    <property type="protein sequence ID" value="MFC5587639.1"/>
    <property type="molecule type" value="Genomic_DNA"/>
</dbReference>
<keyword evidence="3" id="KW-1185">Reference proteome</keyword>
<feature type="transmembrane region" description="Helical" evidence="1">
    <location>
        <begin position="7"/>
        <end position="25"/>
    </location>
</feature>
<sequence length="142" mass="16058">MDQLKHYISVACISFTFSILFYLLFSWLDIFPPMGEALIAQMLVISICIIILIFVTHQLPIQNTLILRLIEFLYVVIVLLIAGGFFNLFPFTWSTTSFVIATGVLTYLVVIIVTFMGNQSSAMQINAVIARKKREASTDQNN</sequence>
<protein>
    <recommendedName>
        <fullName evidence="4">DUF3021 family protein</fullName>
    </recommendedName>
</protein>
<name>A0ABW0TGM4_9BACL</name>